<accession>A0ABX8S382</accession>
<dbReference type="PROSITE" id="PS51257">
    <property type="entry name" value="PROKAR_LIPOPROTEIN"/>
    <property type="match status" value="1"/>
</dbReference>
<dbReference type="InterPro" id="IPR045155">
    <property type="entry name" value="Beta-lactam_cat"/>
</dbReference>
<feature type="chain" id="PRO_5045816476" evidence="2">
    <location>
        <begin position="21"/>
        <end position="311"/>
    </location>
</feature>
<dbReference type="PANTHER" id="PTHR35333:SF3">
    <property type="entry name" value="BETA-LACTAMASE-TYPE TRANSPEPTIDASE FOLD CONTAINING PROTEIN"/>
    <property type="match status" value="1"/>
</dbReference>
<dbReference type="InterPro" id="IPR023650">
    <property type="entry name" value="Beta-lactam_class-A_AS"/>
</dbReference>
<dbReference type="Pfam" id="PF13354">
    <property type="entry name" value="Beta-lactamase2"/>
    <property type="match status" value="1"/>
</dbReference>
<reference evidence="4 5" key="1">
    <citation type="submission" date="2021-07" db="EMBL/GenBank/DDBJ databases">
        <title>Whole Genome Sequence of Nocardia Iowensis.</title>
        <authorList>
            <person name="Lamm A."/>
            <person name="Collins-Fairclough A.M."/>
            <person name="Bunk B."/>
            <person name="Sproer C."/>
        </authorList>
    </citation>
    <scope>NUCLEOTIDE SEQUENCE [LARGE SCALE GENOMIC DNA]</scope>
    <source>
        <strain evidence="4 5">NRRL 5646</strain>
    </source>
</reference>
<proteinExistence type="predicted"/>
<dbReference type="Proteomes" id="UP000694257">
    <property type="component" value="Chromosome"/>
</dbReference>
<keyword evidence="2" id="KW-0732">Signal</keyword>
<evidence type="ECO:0000313" key="5">
    <source>
        <dbReference type="Proteomes" id="UP000694257"/>
    </source>
</evidence>
<gene>
    <name evidence="4" type="primary">bla</name>
    <name evidence="4" type="ORF">KV110_15605</name>
</gene>
<protein>
    <submittedName>
        <fullName evidence="4">Class A beta-lactamase</fullName>
    </submittedName>
</protein>
<dbReference type="NCBIfam" id="NF033103">
    <property type="entry name" value="bla_class_A"/>
    <property type="match status" value="1"/>
</dbReference>
<evidence type="ECO:0000256" key="1">
    <source>
        <dbReference type="ARBA" id="ARBA00022801"/>
    </source>
</evidence>
<feature type="domain" description="Beta-lactamase class A catalytic" evidence="3">
    <location>
        <begin position="62"/>
        <end position="279"/>
    </location>
</feature>
<evidence type="ECO:0000259" key="3">
    <source>
        <dbReference type="Pfam" id="PF13354"/>
    </source>
</evidence>
<sequence>MTAKSSIGSLLAAVTAAALVGACSMPNSESQTERTQMPDSAAAAMATARVKDLENGHHARVGVFAIDTATGTALGYRENERFPIGSTFKTLAAAALLRDHPLTDGYFDTVIQFSTDDVVKYSPITETHVDSGMTVRDLAAAAIEKSDNTAANELLKLLGGPTAITKFVRTLGDTVTSLDDWEPLSNSGDTNPEHNSTTPAALAADYRAVVSGDALAEPEREQLTQWLLRSTTGMGRIRAGLPQDWKIGDKTGGGDYGLTNDAAVTWPPNSDAPIVIAVLSINTDEHAPADDPLVAQSAQVITGALRPAIDG</sequence>
<evidence type="ECO:0000256" key="2">
    <source>
        <dbReference type="SAM" id="SignalP"/>
    </source>
</evidence>
<dbReference type="RefSeq" id="WP_218476860.1">
    <property type="nucleotide sequence ID" value="NZ_BAABJN010000015.1"/>
</dbReference>
<feature type="signal peptide" evidence="2">
    <location>
        <begin position="1"/>
        <end position="20"/>
    </location>
</feature>
<evidence type="ECO:0000313" key="4">
    <source>
        <dbReference type="EMBL" id="QXN94351.1"/>
    </source>
</evidence>
<dbReference type="EMBL" id="CP078145">
    <property type="protein sequence ID" value="QXN94351.1"/>
    <property type="molecule type" value="Genomic_DNA"/>
</dbReference>
<keyword evidence="5" id="KW-1185">Reference proteome</keyword>
<organism evidence="4 5">
    <name type="scientific">Nocardia iowensis</name>
    <dbReference type="NCBI Taxonomy" id="204891"/>
    <lineage>
        <taxon>Bacteria</taxon>
        <taxon>Bacillati</taxon>
        <taxon>Actinomycetota</taxon>
        <taxon>Actinomycetes</taxon>
        <taxon>Mycobacteriales</taxon>
        <taxon>Nocardiaceae</taxon>
        <taxon>Nocardia</taxon>
    </lineage>
</organism>
<dbReference type="InterPro" id="IPR000871">
    <property type="entry name" value="Beta-lactam_class-A"/>
</dbReference>
<name>A0ABX8S382_NOCIO</name>
<dbReference type="PANTHER" id="PTHR35333">
    <property type="entry name" value="BETA-LACTAMASE"/>
    <property type="match status" value="1"/>
</dbReference>
<keyword evidence="1" id="KW-0378">Hydrolase</keyword>
<dbReference type="PROSITE" id="PS00146">
    <property type="entry name" value="BETA_LACTAMASE_A"/>
    <property type="match status" value="1"/>
</dbReference>